<reference evidence="2" key="1">
    <citation type="submission" date="2019-08" db="EMBL/GenBank/DDBJ databases">
        <title>The genome of the North American firefly Photinus pyralis.</title>
        <authorList>
            <consortium name="Photinus pyralis genome working group"/>
            <person name="Fallon T.R."/>
            <person name="Sander Lower S.E."/>
            <person name="Weng J.-K."/>
        </authorList>
    </citation>
    <scope>NUCLEOTIDE SEQUENCE</scope>
    <source>
        <strain evidence="2">TRF0915ILg1</strain>
        <tissue evidence="2">Whole body</tissue>
    </source>
</reference>
<dbReference type="SUPFAM" id="SSF48371">
    <property type="entry name" value="ARM repeat"/>
    <property type="match status" value="1"/>
</dbReference>
<dbReference type="PANTHER" id="PTHR22895:SF0">
    <property type="entry name" value="ARMADILLO REPEAT-CONTAINING PROTEIN 6"/>
    <property type="match status" value="1"/>
</dbReference>
<name>A0A8K0D5P0_IGNLU</name>
<dbReference type="Gene3D" id="1.25.10.10">
    <property type="entry name" value="Leucine-rich Repeat Variant"/>
    <property type="match status" value="1"/>
</dbReference>
<dbReference type="InterPro" id="IPR000225">
    <property type="entry name" value="Armadillo"/>
</dbReference>
<keyword evidence="1" id="KW-0677">Repeat</keyword>
<evidence type="ECO:0008006" key="4">
    <source>
        <dbReference type="Google" id="ProtNLM"/>
    </source>
</evidence>
<sequence>MVLVITQETFDEAVKENINEFGMSTDEAVEDAVKQFESQGVDLSNIIKDLMISKPGDTNTISSTVTELANFVKDKNTVKPEQYREKLEVLKNECDKGLEYRVFAGKEGAYQVIMDVMLKNDVNIELIKDCLKTLVALMTKQPDLLDDKGIQTMINFLDKQKDSEVQRFILKWIKECCVMHELNRQHIFEAAVLDHLKPLLEHASSAMLRDVLAVLRALVLDDDVRVEFGRSHEHARTIASDTLCSITVLLSKFKTDEPLMSDLMLTLSSLLVRNEFCKKVEDAGGLEMIKDVMITFHEKEKLAKQCFKLLKALAGNDEVKTHIIQKDFAPVITSTLNRHKNSVQIAASGLACIAAVTLRSPDNSKALFEAGVPEVIADCMKLHPEDVNVQKNASWAIRNMVSRSRYQNEKFLSFGVEKILQQNLKKFTACEYDIKSALRDLGCDVNLKEEWTGKGGKLTTQAKVK</sequence>
<organism evidence="2 3">
    <name type="scientific">Ignelater luminosus</name>
    <name type="common">Cucubano</name>
    <name type="synonym">Pyrophorus luminosus</name>
    <dbReference type="NCBI Taxonomy" id="2038154"/>
    <lineage>
        <taxon>Eukaryota</taxon>
        <taxon>Metazoa</taxon>
        <taxon>Ecdysozoa</taxon>
        <taxon>Arthropoda</taxon>
        <taxon>Hexapoda</taxon>
        <taxon>Insecta</taxon>
        <taxon>Pterygota</taxon>
        <taxon>Neoptera</taxon>
        <taxon>Endopterygota</taxon>
        <taxon>Coleoptera</taxon>
        <taxon>Polyphaga</taxon>
        <taxon>Elateriformia</taxon>
        <taxon>Elateroidea</taxon>
        <taxon>Elateridae</taxon>
        <taxon>Agrypninae</taxon>
        <taxon>Pyrophorini</taxon>
        <taxon>Ignelater</taxon>
    </lineage>
</organism>
<comment type="caution">
    <text evidence="2">The sequence shown here is derived from an EMBL/GenBank/DDBJ whole genome shotgun (WGS) entry which is preliminary data.</text>
</comment>
<dbReference type="GO" id="GO:0002244">
    <property type="term" value="P:hematopoietic progenitor cell differentiation"/>
    <property type="evidence" value="ECO:0007669"/>
    <property type="project" value="TreeGrafter"/>
</dbReference>
<evidence type="ECO:0000313" key="2">
    <source>
        <dbReference type="EMBL" id="KAF2899960.1"/>
    </source>
</evidence>
<accession>A0A8K0D5P0</accession>
<dbReference type="InterPro" id="IPR011989">
    <property type="entry name" value="ARM-like"/>
</dbReference>
<dbReference type="OrthoDB" id="449062at2759"/>
<dbReference type="SMART" id="SM00185">
    <property type="entry name" value="ARM"/>
    <property type="match status" value="3"/>
</dbReference>
<evidence type="ECO:0000313" key="3">
    <source>
        <dbReference type="Proteomes" id="UP000801492"/>
    </source>
</evidence>
<evidence type="ECO:0000256" key="1">
    <source>
        <dbReference type="ARBA" id="ARBA00022737"/>
    </source>
</evidence>
<protein>
    <recommendedName>
        <fullName evidence="4">Armadillo repeat-containing protein 6</fullName>
    </recommendedName>
</protein>
<dbReference type="PANTHER" id="PTHR22895">
    <property type="entry name" value="ARMADILLO REPEAT-CONTAINING PROTEIN 6"/>
    <property type="match status" value="1"/>
</dbReference>
<dbReference type="InterPro" id="IPR016024">
    <property type="entry name" value="ARM-type_fold"/>
</dbReference>
<dbReference type="AlphaFoldDB" id="A0A8K0D5P0"/>
<proteinExistence type="predicted"/>
<dbReference type="EMBL" id="VTPC01002493">
    <property type="protein sequence ID" value="KAF2899960.1"/>
    <property type="molecule type" value="Genomic_DNA"/>
</dbReference>
<keyword evidence="3" id="KW-1185">Reference proteome</keyword>
<dbReference type="Proteomes" id="UP000801492">
    <property type="component" value="Unassembled WGS sequence"/>
</dbReference>
<gene>
    <name evidence="2" type="ORF">ILUMI_06227</name>
</gene>
<dbReference type="Pfam" id="PF00514">
    <property type="entry name" value="Arm"/>
    <property type="match status" value="1"/>
</dbReference>